<sequence length="194" mass="20602">MIENAVPEKDVVLAEFNALRAEIIARQASAQGLLSIQLTAAGALFSLALSGTGRAAVLLVLPLITYMLAGRAVAHSYACLSIGTYIRTQLSPRVSGGLGWEQWIRSHRSSPKQYRGLDPQLISFPGISILALLGSFPYLASQKLSVTAVILWTAWLIGAVLAGSSARLVWKIRSDSFLLLGPAPAVGHGPDETP</sequence>
<name>A0A7W5AG75_9ACTN</name>
<accession>A0A7W5AG75</accession>
<keyword evidence="1" id="KW-1133">Transmembrane helix</keyword>
<proteinExistence type="predicted"/>
<dbReference type="RefSeq" id="WP_183220271.1">
    <property type="nucleotide sequence ID" value="NZ_BMPW01000004.1"/>
</dbReference>
<keyword evidence="1" id="KW-0812">Transmembrane</keyword>
<comment type="caution">
    <text evidence="2">The sequence shown here is derived from an EMBL/GenBank/DDBJ whole genome shotgun (WGS) entry which is preliminary data.</text>
</comment>
<gene>
    <name evidence="2" type="ORF">FHR83_003152</name>
</gene>
<evidence type="ECO:0000313" key="3">
    <source>
        <dbReference type="Proteomes" id="UP000590749"/>
    </source>
</evidence>
<feature type="transmembrane region" description="Helical" evidence="1">
    <location>
        <begin position="121"/>
        <end position="140"/>
    </location>
</feature>
<feature type="transmembrane region" description="Helical" evidence="1">
    <location>
        <begin position="146"/>
        <end position="170"/>
    </location>
</feature>
<evidence type="ECO:0000256" key="1">
    <source>
        <dbReference type="SAM" id="Phobius"/>
    </source>
</evidence>
<protein>
    <submittedName>
        <fullName evidence="2">Uncharacterized protein</fullName>
    </submittedName>
</protein>
<keyword evidence="3" id="KW-1185">Reference proteome</keyword>
<feature type="transmembrane region" description="Helical" evidence="1">
    <location>
        <begin position="55"/>
        <end position="74"/>
    </location>
</feature>
<dbReference type="Proteomes" id="UP000590749">
    <property type="component" value="Unassembled WGS sequence"/>
</dbReference>
<reference evidence="2 3" key="1">
    <citation type="submission" date="2020-08" db="EMBL/GenBank/DDBJ databases">
        <title>Genomic Encyclopedia of Type Strains, Phase III (KMG-III): the genomes of soil and plant-associated and newly described type strains.</title>
        <authorList>
            <person name="Whitman W."/>
        </authorList>
    </citation>
    <scope>NUCLEOTIDE SEQUENCE [LARGE SCALE GENOMIC DNA]</scope>
    <source>
        <strain evidence="2 3">CECT 3287</strain>
    </source>
</reference>
<organism evidence="2 3">
    <name type="scientific">Actinoplanes campanulatus</name>
    <dbReference type="NCBI Taxonomy" id="113559"/>
    <lineage>
        <taxon>Bacteria</taxon>
        <taxon>Bacillati</taxon>
        <taxon>Actinomycetota</taxon>
        <taxon>Actinomycetes</taxon>
        <taxon>Micromonosporales</taxon>
        <taxon>Micromonosporaceae</taxon>
        <taxon>Actinoplanes</taxon>
    </lineage>
</organism>
<dbReference type="AlphaFoldDB" id="A0A7W5AG75"/>
<dbReference type="EMBL" id="JACHXF010000006">
    <property type="protein sequence ID" value="MBB3095482.1"/>
    <property type="molecule type" value="Genomic_DNA"/>
</dbReference>
<evidence type="ECO:0000313" key="2">
    <source>
        <dbReference type="EMBL" id="MBB3095482.1"/>
    </source>
</evidence>
<keyword evidence="1" id="KW-0472">Membrane</keyword>